<keyword evidence="3" id="KW-0808">Transferase</keyword>
<dbReference type="Pfam" id="PF23254">
    <property type="entry name" value="KH_PARP14_8"/>
    <property type="match status" value="1"/>
</dbReference>
<reference evidence="8 9" key="1">
    <citation type="submission" date="2024-05" db="EMBL/GenBank/DDBJ databases">
        <title>Genome sequencing and assembly of Indian major carp, Cirrhinus mrigala (Hamilton, 1822).</title>
        <authorList>
            <person name="Mohindra V."/>
            <person name="Chowdhury L.M."/>
            <person name="Lal K."/>
            <person name="Jena J.K."/>
        </authorList>
    </citation>
    <scope>NUCLEOTIDE SEQUENCE [LARGE SCALE GENOMIC DNA]</scope>
    <source>
        <strain evidence="8">CM1030</strain>
        <tissue evidence="8">Blood</tissue>
    </source>
</reference>
<dbReference type="PANTHER" id="PTHR14453">
    <property type="entry name" value="PARP/ZINC FINGER CCCH TYPE DOMAIN CONTAINING PROTEIN"/>
    <property type="match status" value="1"/>
</dbReference>
<name>A0ABD0Q897_CIRMR</name>
<comment type="subcellular location">
    <subcellularLocation>
        <location evidence="1">Nucleus</location>
    </subcellularLocation>
</comment>
<evidence type="ECO:0000256" key="1">
    <source>
        <dbReference type="ARBA" id="ARBA00004123"/>
    </source>
</evidence>
<protein>
    <recommendedName>
        <fullName evidence="7">PARP14-like eighth type I KH domain-containing protein</fullName>
    </recommendedName>
</protein>
<feature type="non-terminal residue" evidence="8">
    <location>
        <position position="1"/>
    </location>
</feature>
<comment type="caution">
    <text evidence="8">The sequence shown here is derived from an EMBL/GenBank/DDBJ whole genome shotgun (WGS) entry which is preliminary data.</text>
</comment>
<dbReference type="Gene3D" id="3.30.1370.10">
    <property type="entry name" value="K Homology domain, type 1"/>
    <property type="match status" value="1"/>
</dbReference>
<keyword evidence="5" id="KW-0539">Nucleus</keyword>
<dbReference type="SUPFAM" id="SSF54791">
    <property type="entry name" value="Eukaryotic type KH-domain (KH-domain type I)"/>
    <property type="match status" value="1"/>
</dbReference>
<keyword evidence="2" id="KW-0328">Glycosyltransferase</keyword>
<evidence type="ECO:0000256" key="3">
    <source>
        <dbReference type="ARBA" id="ARBA00022679"/>
    </source>
</evidence>
<feature type="coiled-coil region" evidence="6">
    <location>
        <begin position="76"/>
        <end position="103"/>
    </location>
</feature>
<dbReference type="InterPro" id="IPR036612">
    <property type="entry name" value="KH_dom_type_1_sf"/>
</dbReference>
<proteinExistence type="predicted"/>
<evidence type="ECO:0000256" key="2">
    <source>
        <dbReference type="ARBA" id="ARBA00022676"/>
    </source>
</evidence>
<dbReference type="InterPro" id="IPR052056">
    <property type="entry name" value="Mono-ARTD/PARP"/>
</dbReference>
<dbReference type="EMBL" id="JAMKFB020000010">
    <property type="protein sequence ID" value="KAL0182432.1"/>
    <property type="molecule type" value="Genomic_DNA"/>
</dbReference>
<feature type="non-terminal residue" evidence="8">
    <location>
        <position position="178"/>
    </location>
</feature>
<sequence>IEPAVFQLCGETQEDLSEARDIINCLILREHVIIPVHDPAIAHFTRKNEETLNAMQRELTVSIRLEKKGHDSVITLEGLTRDVHTAESRIQDMIRKVERKEKRKHEELFSLVQSQYQENRHSATNFHTLTNYELEQDYHKIKPTVRMKMNKDEYGVDLFRKETTRRRLGIELNRVDLK</sequence>
<evidence type="ECO:0000256" key="6">
    <source>
        <dbReference type="SAM" id="Coils"/>
    </source>
</evidence>
<dbReference type="InterPro" id="IPR057049">
    <property type="entry name" value="PARP14_KH_8"/>
</dbReference>
<dbReference type="PANTHER" id="PTHR14453:SF106">
    <property type="entry name" value="POLY [ADP-RIBOSE] POLYMERASE"/>
    <property type="match status" value="1"/>
</dbReference>
<dbReference type="InterPro" id="IPR037197">
    <property type="entry name" value="WWE_dom_sf"/>
</dbReference>
<evidence type="ECO:0000256" key="4">
    <source>
        <dbReference type="ARBA" id="ARBA00023027"/>
    </source>
</evidence>
<dbReference type="AlphaFoldDB" id="A0ABD0Q897"/>
<evidence type="ECO:0000256" key="5">
    <source>
        <dbReference type="ARBA" id="ARBA00023242"/>
    </source>
</evidence>
<dbReference type="Proteomes" id="UP001529510">
    <property type="component" value="Unassembled WGS sequence"/>
</dbReference>
<dbReference type="GO" id="GO:0016757">
    <property type="term" value="F:glycosyltransferase activity"/>
    <property type="evidence" value="ECO:0007669"/>
    <property type="project" value="UniProtKB-KW"/>
</dbReference>
<evidence type="ECO:0000313" key="9">
    <source>
        <dbReference type="Proteomes" id="UP001529510"/>
    </source>
</evidence>
<keyword evidence="4" id="KW-0520">NAD</keyword>
<dbReference type="GO" id="GO:0005634">
    <property type="term" value="C:nucleus"/>
    <property type="evidence" value="ECO:0007669"/>
    <property type="project" value="UniProtKB-SubCell"/>
</dbReference>
<accession>A0ABD0Q897</accession>
<feature type="domain" description="PARP14-like eighth type I KH" evidence="7">
    <location>
        <begin position="37"/>
        <end position="97"/>
    </location>
</feature>
<evidence type="ECO:0000313" key="8">
    <source>
        <dbReference type="EMBL" id="KAL0182432.1"/>
    </source>
</evidence>
<keyword evidence="6" id="KW-0175">Coiled coil</keyword>
<gene>
    <name evidence="8" type="ORF">M9458_021807</name>
</gene>
<organism evidence="8 9">
    <name type="scientific">Cirrhinus mrigala</name>
    <name type="common">Mrigala</name>
    <dbReference type="NCBI Taxonomy" id="683832"/>
    <lineage>
        <taxon>Eukaryota</taxon>
        <taxon>Metazoa</taxon>
        <taxon>Chordata</taxon>
        <taxon>Craniata</taxon>
        <taxon>Vertebrata</taxon>
        <taxon>Euteleostomi</taxon>
        <taxon>Actinopterygii</taxon>
        <taxon>Neopterygii</taxon>
        <taxon>Teleostei</taxon>
        <taxon>Ostariophysi</taxon>
        <taxon>Cypriniformes</taxon>
        <taxon>Cyprinidae</taxon>
        <taxon>Labeoninae</taxon>
        <taxon>Labeonini</taxon>
        <taxon>Cirrhinus</taxon>
    </lineage>
</organism>
<dbReference type="Gene3D" id="3.30.720.50">
    <property type="match status" value="1"/>
</dbReference>
<evidence type="ECO:0000259" key="7">
    <source>
        <dbReference type="Pfam" id="PF23254"/>
    </source>
</evidence>
<keyword evidence="9" id="KW-1185">Reference proteome</keyword>